<keyword evidence="10 17" id="KW-1133">Transmembrane helix</keyword>
<dbReference type="Proteomes" id="UP001327219">
    <property type="component" value="Chromosome"/>
</dbReference>
<dbReference type="InterPro" id="IPR036388">
    <property type="entry name" value="WH-like_DNA-bd_sf"/>
</dbReference>
<keyword evidence="13" id="KW-0131">Cell cycle</keyword>
<evidence type="ECO:0000256" key="12">
    <source>
        <dbReference type="ARBA" id="ARBA00023136"/>
    </source>
</evidence>
<evidence type="ECO:0000256" key="14">
    <source>
        <dbReference type="ARBA" id="ARBA00024784"/>
    </source>
</evidence>
<evidence type="ECO:0000256" key="6">
    <source>
        <dbReference type="ARBA" id="ARBA00022692"/>
    </source>
</evidence>
<keyword evidence="6 17" id="KW-0812">Transmembrane</keyword>
<gene>
    <name evidence="19" type="ORF">Bandiella_01235</name>
</gene>
<keyword evidence="7 16" id="KW-0547">Nucleotide-binding</keyword>
<sequence length="752" mass="83197">MELMTYLVKCLKFLLGSLIVGGVVFTFLAVVSYNAYDQSMLSATSYSVKIHNFSGKHGAAIAAPILQVIGYSVFLPLLFLLVYALKLFKSRQPKFMTLRVIALLFGIATLSTLLAFISKYCIADGLSLGGAIGTHLKQFLLLHIDSDILFISLCYLFAAAAIFCLGLTLNEWKSIFRYIYYCAKFFGKILGYFVLKLSNQKKKLSIDDDQKHIDNFMDITHKSKTEDLMPPKSTIKQEQQSILPSIDILNNPPVNASAHNFFNRNELKERQEELKKVLRDYGIKGEIINYSVGPVVTLYELEPAAGTKASRVIGLSDDIARSMSAISTRIAVIPGKNVLGIEIPNEQREVIYLRELIESRAYQNNQFSLPLVLGKDIAGQPVITDLAKMPHLLVAGTTGSGKSVAINTMVLSLLYSCTTKRCKLVMIDPKMLELSVYDGIPHLLSPVVTDPKKAVEALKWVVQEMERRYRAMASFGVRNIAGFNELLLDAAKGGTTLKKIVQTGFNPENGEPTYEEMDLGSEALPFIVVIVDEMADLMLVAGKEIEGYIQRIAQMARASGIHLIMATQRPSVDVITGVIKANFPTRISFQVTSKIDSRTILGEQGAEQLLGRGDMLYMMPGGNITRVHGPFVSDLEVENVVKELKTNSNSSFNSSSDISSTDRQESGYVIDFNSSVIGEGHTFLGADDGQEDLYQQAVKIVIAEQRPTTSYIQRRLKIGYNRAASLIEQMEQDGIITPPNTLGKREVVKKQS</sequence>
<feature type="transmembrane region" description="Helical" evidence="17">
    <location>
        <begin position="12"/>
        <end position="36"/>
    </location>
</feature>
<accession>A0ABZ0ULT5</accession>
<dbReference type="InterPro" id="IPR036390">
    <property type="entry name" value="WH_DNA-bd_sf"/>
</dbReference>
<evidence type="ECO:0000256" key="17">
    <source>
        <dbReference type="SAM" id="Phobius"/>
    </source>
</evidence>
<dbReference type="EMBL" id="CP110820">
    <property type="protein sequence ID" value="WPX97091.1"/>
    <property type="molecule type" value="Genomic_DNA"/>
</dbReference>
<comment type="similarity">
    <text evidence="2">Belongs to the FtsK/SpoIIIE/SftA family.</text>
</comment>
<dbReference type="SMART" id="SM00382">
    <property type="entry name" value="AAA"/>
    <property type="match status" value="1"/>
</dbReference>
<keyword evidence="12 17" id="KW-0472">Membrane</keyword>
<evidence type="ECO:0000256" key="8">
    <source>
        <dbReference type="ARBA" id="ARBA00022829"/>
    </source>
</evidence>
<comment type="subunit">
    <text evidence="15">Homohexamer. Forms a ring that surrounds DNA.</text>
</comment>
<evidence type="ECO:0000256" key="1">
    <source>
        <dbReference type="ARBA" id="ARBA00004651"/>
    </source>
</evidence>
<dbReference type="Gene3D" id="3.40.50.300">
    <property type="entry name" value="P-loop containing nucleotide triphosphate hydrolases"/>
    <property type="match status" value="1"/>
</dbReference>
<dbReference type="Pfam" id="PF13491">
    <property type="entry name" value="FtsK_4TM"/>
    <property type="match status" value="1"/>
</dbReference>
<keyword evidence="8" id="KW-0159">Chromosome partition</keyword>
<evidence type="ECO:0000256" key="11">
    <source>
        <dbReference type="ARBA" id="ARBA00023125"/>
    </source>
</evidence>
<evidence type="ECO:0000256" key="7">
    <source>
        <dbReference type="ARBA" id="ARBA00022741"/>
    </source>
</evidence>
<evidence type="ECO:0000256" key="15">
    <source>
        <dbReference type="ARBA" id="ARBA00025923"/>
    </source>
</evidence>
<evidence type="ECO:0000256" key="4">
    <source>
        <dbReference type="ARBA" id="ARBA00022475"/>
    </source>
</evidence>
<dbReference type="Gene3D" id="1.10.10.10">
    <property type="entry name" value="Winged helix-like DNA-binding domain superfamily/Winged helix DNA-binding domain"/>
    <property type="match status" value="1"/>
</dbReference>
<dbReference type="Pfam" id="PF09397">
    <property type="entry name" value="FtsK_gamma"/>
    <property type="match status" value="1"/>
</dbReference>
<comment type="function">
    <text evidence="14">Essential cell division protein that coordinates cell division and chromosome segregation. The N-terminus is involved in assembly of the cell-division machinery. The C-terminus functions as a DNA motor that moves dsDNA in an ATP-dependent manner towards the dif recombination site, which is located within the replication terminus region. Translocation stops specifically at Xer-dif sites, where FtsK interacts with the Xer recombinase, allowing activation of chromosome unlinking by recombination. FtsK orienting polar sequences (KOPS) guide the direction of DNA translocation. FtsK can remove proteins from DNA as it translocates, but translocation stops specifically at XerCD-dif site, thereby preventing removal of XerC and XerD from dif.</text>
</comment>
<dbReference type="InterPro" id="IPR027417">
    <property type="entry name" value="P-loop_NTPase"/>
</dbReference>
<keyword evidence="20" id="KW-1185">Reference proteome</keyword>
<name>A0ABZ0ULT5_9RICK</name>
<evidence type="ECO:0000259" key="18">
    <source>
        <dbReference type="PROSITE" id="PS50901"/>
    </source>
</evidence>
<dbReference type="PROSITE" id="PS50901">
    <property type="entry name" value="FTSK"/>
    <property type="match status" value="1"/>
</dbReference>
<dbReference type="PANTHER" id="PTHR22683">
    <property type="entry name" value="SPORULATION PROTEIN RELATED"/>
    <property type="match status" value="1"/>
</dbReference>
<dbReference type="Gene3D" id="3.30.980.40">
    <property type="match status" value="1"/>
</dbReference>
<evidence type="ECO:0000256" key="9">
    <source>
        <dbReference type="ARBA" id="ARBA00022840"/>
    </source>
</evidence>
<dbReference type="Pfam" id="PF17854">
    <property type="entry name" value="FtsK_alpha"/>
    <property type="match status" value="1"/>
</dbReference>
<dbReference type="InterPro" id="IPR025199">
    <property type="entry name" value="FtsK_4TM"/>
</dbReference>
<keyword evidence="5" id="KW-0132">Cell division</keyword>
<dbReference type="InterPro" id="IPR018541">
    <property type="entry name" value="Ftsk_gamma"/>
</dbReference>
<dbReference type="Pfam" id="PF01580">
    <property type="entry name" value="FtsK_SpoIIIE"/>
    <property type="match status" value="1"/>
</dbReference>
<dbReference type="SMART" id="SM00843">
    <property type="entry name" value="Ftsk_gamma"/>
    <property type="match status" value="1"/>
</dbReference>
<dbReference type="InterPro" id="IPR050206">
    <property type="entry name" value="FtsK/SpoIIIE/SftA"/>
</dbReference>
<evidence type="ECO:0000256" key="5">
    <source>
        <dbReference type="ARBA" id="ARBA00022618"/>
    </source>
</evidence>
<protein>
    <recommendedName>
        <fullName evidence="3">DNA translocase FtsK</fullName>
    </recommendedName>
</protein>
<dbReference type="SUPFAM" id="SSF46785">
    <property type="entry name" value="Winged helix' DNA-binding domain"/>
    <property type="match status" value="1"/>
</dbReference>
<reference evidence="19 20" key="1">
    <citation type="submission" date="2022-11" db="EMBL/GenBank/DDBJ databases">
        <title>Host association and intracellularity evolved multiple times independently in the Rickettsiales.</title>
        <authorList>
            <person name="Castelli M."/>
            <person name="Nardi T."/>
            <person name="Gammuto L."/>
            <person name="Bellinzona G."/>
            <person name="Sabaneyeva E."/>
            <person name="Potekhin A."/>
            <person name="Serra V."/>
            <person name="Petroni G."/>
            <person name="Sassera D."/>
        </authorList>
    </citation>
    <scope>NUCLEOTIDE SEQUENCE [LARGE SCALE GENOMIC DNA]</scope>
    <source>
        <strain evidence="19 20">NDG2</strain>
    </source>
</reference>
<evidence type="ECO:0000256" key="16">
    <source>
        <dbReference type="PROSITE-ProRule" id="PRU00289"/>
    </source>
</evidence>
<dbReference type="PANTHER" id="PTHR22683:SF41">
    <property type="entry name" value="DNA TRANSLOCASE FTSK"/>
    <property type="match status" value="1"/>
</dbReference>
<dbReference type="InterPro" id="IPR003593">
    <property type="entry name" value="AAA+_ATPase"/>
</dbReference>
<comment type="subcellular location">
    <subcellularLocation>
        <location evidence="1">Cell membrane</location>
        <topology evidence="1">Multi-pass membrane protein</topology>
    </subcellularLocation>
</comment>
<evidence type="ECO:0000256" key="3">
    <source>
        <dbReference type="ARBA" id="ARBA00020887"/>
    </source>
</evidence>
<evidence type="ECO:0000313" key="19">
    <source>
        <dbReference type="EMBL" id="WPX97091.1"/>
    </source>
</evidence>
<keyword evidence="11" id="KW-0238">DNA-binding</keyword>
<feature type="transmembrane region" description="Helical" evidence="17">
    <location>
        <begin position="148"/>
        <end position="169"/>
    </location>
</feature>
<evidence type="ECO:0000313" key="20">
    <source>
        <dbReference type="Proteomes" id="UP001327219"/>
    </source>
</evidence>
<dbReference type="InterPro" id="IPR041027">
    <property type="entry name" value="FtsK_alpha"/>
</dbReference>
<feature type="domain" description="FtsK" evidence="18">
    <location>
        <begin position="379"/>
        <end position="598"/>
    </location>
</feature>
<keyword evidence="9 16" id="KW-0067">ATP-binding</keyword>
<evidence type="ECO:0000256" key="13">
    <source>
        <dbReference type="ARBA" id="ARBA00023306"/>
    </source>
</evidence>
<evidence type="ECO:0000256" key="10">
    <source>
        <dbReference type="ARBA" id="ARBA00022989"/>
    </source>
</evidence>
<proteinExistence type="inferred from homology"/>
<organism evidence="19 20">
    <name type="scientific">Candidatus Bandiella euplotis</name>
    <dbReference type="NCBI Taxonomy" id="1664265"/>
    <lineage>
        <taxon>Bacteria</taxon>
        <taxon>Pseudomonadati</taxon>
        <taxon>Pseudomonadota</taxon>
        <taxon>Alphaproteobacteria</taxon>
        <taxon>Rickettsiales</taxon>
        <taxon>Candidatus Midichloriaceae</taxon>
        <taxon>Candidatus Bandiella</taxon>
    </lineage>
</organism>
<feature type="transmembrane region" description="Helical" evidence="17">
    <location>
        <begin position="97"/>
        <end position="117"/>
    </location>
</feature>
<feature type="transmembrane region" description="Helical" evidence="17">
    <location>
        <begin position="61"/>
        <end position="85"/>
    </location>
</feature>
<keyword evidence="4" id="KW-1003">Cell membrane</keyword>
<feature type="transmembrane region" description="Helical" evidence="17">
    <location>
        <begin position="178"/>
        <end position="195"/>
    </location>
</feature>
<dbReference type="SUPFAM" id="SSF52540">
    <property type="entry name" value="P-loop containing nucleoside triphosphate hydrolases"/>
    <property type="match status" value="1"/>
</dbReference>
<evidence type="ECO:0000256" key="2">
    <source>
        <dbReference type="ARBA" id="ARBA00006474"/>
    </source>
</evidence>
<feature type="binding site" evidence="16">
    <location>
        <begin position="396"/>
        <end position="403"/>
    </location>
    <ligand>
        <name>ATP</name>
        <dbReference type="ChEBI" id="CHEBI:30616"/>
    </ligand>
</feature>
<dbReference type="InterPro" id="IPR002543">
    <property type="entry name" value="FtsK_dom"/>
</dbReference>